<gene>
    <name evidence="1" type="ORF">Q3V30_12170</name>
</gene>
<dbReference type="AlphaFoldDB" id="A0AA50DFR1"/>
<dbReference type="Pfam" id="PF14549">
    <property type="entry name" value="P22_Cro"/>
    <property type="match status" value="1"/>
</dbReference>
<evidence type="ECO:0000313" key="1">
    <source>
        <dbReference type="EMBL" id="WLS77247.1"/>
    </source>
</evidence>
<dbReference type="EMBL" id="CP132353">
    <property type="protein sequence ID" value="WLS77247.1"/>
    <property type="molecule type" value="Genomic_DNA"/>
</dbReference>
<sequence>MYKNLVIQHFGGVVKTADALGIKHPAISRWGAVIPEKQAMRLERITKGALRYEPQLYATHNNRSAKA</sequence>
<organism evidence="1 2">
    <name type="scientific">Erwinia pyri</name>
    <dbReference type="NCBI Taxonomy" id="3062598"/>
    <lineage>
        <taxon>Bacteria</taxon>
        <taxon>Pseudomonadati</taxon>
        <taxon>Pseudomonadota</taxon>
        <taxon>Gammaproteobacteria</taxon>
        <taxon>Enterobacterales</taxon>
        <taxon>Erwiniaceae</taxon>
        <taxon>Erwinia</taxon>
    </lineage>
</organism>
<dbReference type="InterPro" id="IPR010982">
    <property type="entry name" value="Lambda_DNA-bd_dom_sf"/>
</dbReference>
<dbReference type="Proteomes" id="UP001228139">
    <property type="component" value="Chromosome"/>
</dbReference>
<dbReference type="Gene3D" id="1.10.260.40">
    <property type="entry name" value="lambda repressor-like DNA-binding domains"/>
    <property type="match status" value="1"/>
</dbReference>
<protein>
    <submittedName>
        <fullName evidence="1">Cro/CI family transcriptional regulator</fullName>
    </submittedName>
</protein>
<proteinExistence type="predicted"/>
<reference evidence="1 2" key="1">
    <citation type="submission" date="2023-07" db="EMBL/GenBank/DDBJ databases">
        <title>Pathogenic bacteria of pear tree diseases.</title>
        <authorList>
            <person name="Zhang Z."/>
            <person name="He L."/>
            <person name="Huang R."/>
        </authorList>
    </citation>
    <scope>NUCLEOTIDE SEQUENCE [LARGE SCALE GENOMIC DNA]</scope>
    <source>
        <strain evidence="1 2">DE2</strain>
    </source>
</reference>
<dbReference type="SUPFAM" id="SSF47413">
    <property type="entry name" value="lambda repressor-like DNA-binding domains"/>
    <property type="match status" value="1"/>
</dbReference>
<dbReference type="KEGG" id="epi:Q3V30_12170"/>
<dbReference type="RefSeq" id="WP_306206000.1">
    <property type="nucleotide sequence ID" value="NZ_CP132353.1"/>
</dbReference>
<accession>A0AA50DFR1</accession>
<keyword evidence="2" id="KW-1185">Reference proteome</keyword>
<evidence type="ECO:0000313" key="2">
    <source>
        <dbReference type="Proteomes" id="UP001228139"/>
    </source>
</evidence>
<dbReference type="GO" id="GO:0003677">
    <property type="term" value="F:DNA binding"/>
    <property type="evidence" value="ECO:0007669"/>
    <property type="project" value="InterPro"/>
</dbReference>
<name>A0AA50DFR1_9GAMM</name>